<dbReference type="InterPro" id="IPR049883">
    <property type="entry name" value="NOTCH1_EGF-like"/>
</dbReference>
<dbReference type="SMART" id="SM00200">
    <property type="entry name" value="SEA"/>
    <property type="match status" value="1"/>
</dbReference>
<dbReference type="GO" id="GO:0005576">
    <property type="term" value="C:extracellular region"/>
    <property type="evidence" value="ECO:0000318"/>
    <property type="project" value="GO_Central"/>
</dbReference>
<evidence type="ECO:0000313" key="11">
    <source>
        <dbReference type="RefSeq" id="XP_035658041.1"/>
    </source>
</evidence>
<organism evidence="10 11">
    <name type="scientific">Branchiostoma floridae</name>
    <name type="common">Florida lancelet</name>
    <name type="synonym">Amphioxus</name>
    <dbReference type="NCBI Taxonomy" id="7739"/>
    <lineage>
        <taxon>Eukaryota</taxon>
        <taxon>Metazoa</taxon>
        <taxon>Chordata</taxon>
        <taxon>Cephalochordata</taxon>
        <taxon>Leptocardii</taxon>
        <taxon>Amphioxiformes</taxon>
        <taxon>Branchiostomatidae</taxon>
        <taxon>Branchiostoma</taxon>
    </lineage>
</organism>
<dbReference type="Pfam" id="PF07645">
    <property type="entry name" value="EGF_CA"/>
    <property type="match status" value="2"/>
</dbReference>
<dbReference type="Gene3D" id="2.10.25.10">
    <property type="entry name" value="Laminin"/>
    <property type="match status" value="3"/>
</dbReference>
<keyword evidence="7" id="KW-0812">Transmembrane</keyword>
<dbReference type="InterPro" id="IPR000082">
    <property type="entry name" value="SEA_dom"/>
</dbReference>
<dbReference type="PANTHER" id="PTHR24039:SF58">
    <property type="entry name" value="EGF-LIKE DOMAIN-CONTAINING PROTEIN"/>
    <property type="match status" value="1"/>
</dbReference>
<evidence type="ECO:0000313" key="10">
    <source>
        <dbReference type="Proteomes" id="UP000001554"/>
    </source>
</evidence>
<dbReference type="InterPro" id="IPR000742">
    <property type="entry name" value="EGF"/>
</dbReference>
<keyword evidence="2" id="KW-0732">Signal</keyword>
<dbReference type="PROSITE" id="PS50024">
    <property type="entry name" value="SEA"/>
    <property type="match status" value="1"/>
</dbReference>
<feature type="transmembrane region" description="Helical" evidence="7">
    <location>
        <begin position="297"/>
        <end position="321"/>
    </location>
</feature>
<dbReference type="PROSITE" id="PS01187">
    <property type="entry name" value="EGF_CA"/>
    <property type="match status" value="1"/>
</dbReference>
<dbReference type="SMART" id="SM00179">
    <property type="entry name" value="EGF_CA"/>
    <property type="match status" value="2"/>
</dbReference>
<keyword evidence="1 5" id="KW-0245">EGF-like domain</keyword>
<dbReference type="Pfam" id="PF01390">
    <property type="entry name" value="SEA"/>
    <property type="match status" value="1"/>
</dbReference>
<accession>A0A9J7K5V5</accession>
<dbReference type="InterPro" id="IPR001881">
    <property type="entry name" value="EGF-like_Ca-bd_dom"/>
</dbReference>
<feature type="domain" description="SEA" evidence="8">
    <location>
        <begin position="131"/>
        <end position="246"/>
    </location>
</feature>
<evidence type="ECO:0000256" key="7">
    <source>
        <dbReference type="SAM" id="Phobius"/>
    </source>
</evidence>
<keyword evidence="10" id="KW-1185">Reference proteome</keyword>
<dbReference type="KEGG" id="bfo:118403434"/>
<dbReference type="SMART" id="SM00181">
    <property type="entry name" value="EGF"/>
    <property type="match status" value="3"/>
</dbReference>
<evidence type="ECO:0000256" key="2">
    <source>
        <dbReference type="ARBA" id="ARBA00022729"/>
    </source>
</evidence>
<dbReference type="AlphaFoldDB" id="A0A9J7K5V5"/>
<dbReference type="RefSeq" id="XP_035658041.1">
    <property type="nucleotide sequence ID" value="XM_035802148.1"/>
</dbReference>
<evidence type="ECO:0000256" key="4">
    <source>
        <dbReference type="ARBA" id="ARBA00023157"/>
    </source>
</evidence>
<dbReference type="InterPro" id="IPR000152">
    <property type="entry name" value="EGF-type_Asp/Asn_hydroxyl_site"/>
</dbReference>
<protein>
    <submittedName>
        <fullName evidence="11">63 kDa sperm flagellar membrane protein-like</fullName>
    </submittedName>
</protein>
<evidence type="ECO:0000256" key="5">
    <source>
        <dbReference type="PROSITE-ProRule" id="PRU00076"/>
    </source>
</evidence>
<sequence length="370" mass="40034">MVCPADSPNSRCTMGCEAPSSRRRREAPAGMQQRAAVVQGPIALVPEETTIAPPECPGECHEHAVCNIATKTCVCEDGWVGNGVHCEEKQLDWCSIITCDVTAHRRCRNTPGSYACECQPGFTEFNGRCQVSQTYQCSIRLRALQFTPDLEDTQTAAYMALVTKVTQTVEETFLQTDMSSVYLGISILGFRRGSVVVDMRLHIRESEGTDLDPGRMTAAFRDAVVRQNGTDLDIDASSGEMTDFDECADPDDHDCPIEAVCVNTVGSFTCRCGEGYKDESADSPGRSCIPTGGEFPMVWVAAGSGVAMACIVGAIVMYMCVRKRQKQGQKSDSAGAYAFDNVAYTTAGEQSNYGNSSLPMIPINSLSYTD</sequence>
<proteinExistence type="predicted"/>
<evidence type="ECO:0000259" key="8">
    <source>
        <dbReference type="PROSITE" id="PS50024"/>
    </source>
</evidence>
<dbReference type="GO" id="GO:0005509">
    <property type="term" value="F:calcium ion binding"/>
    <property type="evidence" value="ECO:0007669"/>
    <property type="project" value="InterPro"/>
</dbReference>
<dbReference type="OrthoDB" id="10060424at2759"/>
<dbReference type="InterPro" id="IPR018097">
    <property type="entry name" value="EGF_Ca-bd_CS"/>
</dbReference>
<dbReference type="FunFam" id="2.10.25.10:FF:000038">
    <property type="entry name" value="Fibrillin 2"/>
    <property type="match status" value="1"/>
</dbReference>
<dbReference type="PROSITE" id="PS50026">
    <property type="entry name" value="EGF_3"/>
    <property type="match status" value="3"/>
</dbReference>
<evidence type="ECO:0000256" key="1">
    <source>
        <dbReference type="ARBA" id="ARBA00022536"/>
    </source>
</evidence>
<dbReference type="GeneID" id="118403434"/>
<dbReference type="PROSITE" id="PS00010">
    <property type="entry name" value="ASX_HYDROXYL"/>
    <property type="match status" value="2"/>
</dbReference>
<dbReference type="GO" id="GO:0005201">
    <property type="term" value="F:extracellular matrix structural constituent"/>
    <property type="evidence" value="ECO:0000318"/>
    <property type="project" value="GO_Central"/>
</dbReference>
<dbReference type="Proteomes" id="UP000001554">
    <property type="component" value="Chromosome 16"/>
</dbReference>
<feature type="domain" description="EGF-like" evidence="9">
    <location>
        <begin position="52"/>
        <end position="87"/>
    </location>
</feature>
<keyword evidence="4 5" id="KW-1015">Disulfide bond</keyword>
<keyword evidence="7" id="KW-0472">Membrane</keyword>
<dbReference type="CDD" id="cd00054">
    <property type="entry name" value="EGF_CA"/>
    <property type="match status" value="2"/>
</dbReference>
<evidence type="ECO:0000259" key="9">
    <source>
        <dbReference type="PROSITE" id="PS50026"/>
    </source>
</evidence>
<reference evidence="10" key="1">
    <citation type="journal article" date="2020" name="Nat. Ecol. Evol.">
        <title>Deeply conserved synteny resolves early events in vertebrate evolution.</title>
        <authorList>
            <person name="Simakov O."/>
            <person name="Marletaz F."/>
            <person name="Yue J.X."/>
            <person name="O'Connell B."/>
            <person name="Jenkins J."/>
            <person name="Brandt A."/>
            <person name="Calef R."/>
            <person name="Tung C.H."/>
            <person name="Huang T.K."/>
            <person name="Schmutz J."/>
            <person name="Satoh N."/>
            <person name="Yu J.K."/>
            <person name="Putnam N.H."/>
            <person name="Green R.E."/>
            <person name="Rokhsar D.S."/>
        </authorList>
    </citation>
    <scope>NUCLEOTIDE SEQUENCE [LARGE SCALE GENOMIC DNA]</scope>
    <source>
        <strain evidence="10">S238N-H82</strain>
    </source>
</reference>
<keyword evidence="7" id="KW-1133">Transmembrane helix</keyword>
<dbReference type="InterPro" id="IPR009030">
    <property type="entry name" value="Growth_fac_rcpt_cys_sf"/>
</dbReference>
<evidence type="ECO:0000256" key="3">
    <source>
        <dbReference type="ARBA" id="ARBA00022737"/>
    </source>
</evidence>
<comment type="caution">
    <text evidence="5">Lacks conserved residue(s) required for the propagation of feature annotation.</text>
</comment>
<dbReference type="InterPro" id="IPR036364">
    <property type="entry name" value="SEA_dom_sf"/>
</dbReference>
<gene>
    <name evidence="11" type="primary">LOC118403434</name>
</gene>
<name>A0A9J7K5V5_BRAFL</name>
<evidence type="ECO:0000256" key="6">
    <source>
        <dbReference type="SAM" id="MobiDB-lite"/>
    </source>
</evidence>
<dbReference type="Gene3D" id="3.30.70.960">
    <property type="entry name" value="SEA domain"/>
    <property type="match status" value="1"/>
</dbReference>
<dbReference type="SUPFAM" id="SSF82671">
    <property type="entry name" value="SEA domain"/>
    <property type="match status" value="1"/>
</dbReference>
<feature type="disulfide bond" evidence="5">
    <location>
        <begin position="56"/>
        <end position="66"/>
    </location>
</feature>
<reference evidence="11" key="2">
    <citation type="submission" date="2025-08" db="UniProtKB">
        <authorList>
            <consortium name="RefSeq"/>
        </authorList>
    </citation>
    <scope>IDENTIFICATION</scope>
    <source>
        <strain evidence="11">S238N-H82</strain>
        <tissue evidence="11">Testes</tissue>
    </source>
</reference>
<dbReference type="GO" id="GO:0071944">
    <property type="term" value="C:cell periphery"/>
    <property type="evidence" value="ECO:0007669"/>
    <property type="project" value="UniProtKB-ARBA"/>
</dbReference>
<feature type="domain" description="EGF-like" evidence="9">
    <location>
        <begin position="243"/>
        <end position="282"/>
    </location>
</feature>
<dbReference type="PROSITE" id="PS01186">
    <property type="entry name" value="EGF_2"/>
    <property type="match status" value="2"/>
</dbReference>
<keyword evidence="3" id="KW-0677">Repeat</keyword>
<feature type="domain" description="EGF-like" evidence="9">
    <location>
        <begin position="90"/>
        <end position="130"/>
    </location>
</feature>
<dbReference type="PANTHER" id="PTHR24039">
    <property type="entry name" value="FIBRILLIN-RELATED"/>
    <property type="match status" value="1"/>
</dbReference>
<dbReference type="SUPFAM" id="SSF57184">
    <property type="entry name" value="Growth factor receptor domain"/>
    <property type="match status" value="1"/>
</dbReference>
<feature type="disulfide bond" evidence="5">
    <location>
        <begin position="99"/>
        <end position="116"/>
    </location>
</feature>
<feature type="region of interest" description="Disordered" evidence="6">
    <location>
        <begin position="1"/>
        <end position="31"/>
    </location>
</feature>